<comment type="caution">
    <text evidence="2">The sequence shown here is derived from an EMBL/GenBank/DDBJ whole genome shotgun (WGS) entry which is preliminary data.</text>
</comment>
<sequence>MTSTPSKPVCDSSSITPAFLLAAKQSLCGRGQSDARRGRPEWGQGTVPAGQGRRQAPPATTPHLNPVQISHRGGVGAARRHCARGAGWLDPGCARPGRIVPSPPGGTRIAARRRD</sequence>
<evidence type="ECO:0000313" key="3">
    <source>
        <dbReference type="Proteomes" id="UP000603200"/>
    </source>
</evidence>
<protein>
    <submittedName>
        <fullName evidence="2">Uncharacterized protein</fullName>
    </submittedName>
</protein>
<evidence type="ECO:0000256" key="1">
    <source>
        <dbReference type="SAM" id="MobiDB-lite"/>
    </source>
</evidence>
<gene>
    <name evidence="2" type="ORF">Ahu01nite_079260</name>
</gene>
<accession>A0ABQ4A1T7</accession>
<evidence type="ECO:0000313" key="2">
    <source>
        <dbReference type="EMBL" id="GIE24824.1"/>
    </source>
</evidence>
<name>A0ABQ4A1T7_9ACTN</name>
<dbReference type="EMBL" id="BOMN01000113">
    <property type="protein sequence ID" value="GIE24824.1"/>
    <property type="molecule type" value="Genomic_DNA"/>
</dbReference>
<proteinExistence type="predicted"/>
<organism evidence="2 3">
    <name type="scientific">Winogradskya humida</name>
    <dbReference type="NCBI Taxonomy" id="113566"/>
    <lineage>
        <taxon>Bacteria</taxon>
        <taxon>Bacillati</taxon>
        <taxon>Actinomycetota</taxon>
        <taxon>Actinomycetes</taxon>
        <taxon>Micromonosporales</taxon>
        <taxon>Micromonosporaceae</taxon>
        <taxon>Winogradskya</taxon>
    </lineage>
</organism>
<reference evidence="2 3" key="1">
    <citation type="submission" date="2021-01" db="EMBL/GenBank/DDBJ databases">
        <title>Whole genome shotgun sequence of Actinoplanes humidus NBRC 14915.</title>
        <authorList>
            <person name="Komaki H."/>
            <person name="Tamura T."/>
        </authorList>
    </citation>
    <scope>NUCLEOTIDE SEQUENCE [LARGE SCALE GENOMIC DNA]</scope>
    <source>
        <strain evidence="2 3">NBRC 14915</strain>
    </source>
</reference>
<dbReference type="Proteomes" id="UP000603200">
    <property type="component" value="Unassembled WGS sequence"/>
</dbReference>
<keyword evidence="3" id="KW-1185">Reference proteome</keyword>
<feature type="region of interest" description="Disordered" evidence="1">
    <location>
        <begin position="87"/>
        <end position="115"/>
    </location>
</feature>
<feature type="region of interest" description="Disordered" evidence="1">
    <location>
        <begin position="28"/>
        <end position="68"/>
    </location>
</feature>